<reference evidence="2" key="2">
    <citation type="submission" date="2024-05" db="EMBL/GenBank/DDBJ databases">
        <authorList>
            <person name="Mellies J."/>
            <person name="Newton I."/>
        </authorList>
    </citation>
    <scope>NUCLEOTIDE SEQUENCE</scope>
    <source>
        <strain evidence="2">13.2</strain>
    </source>
</reference>
<evidence type="ECO:0000313" key="2">
    <source>
        <dbReference type="EMBL" id="XBG30629.1"/>
    </source>
</evidence>
<sequence>MPGDWPQPPDQAGHGRREQQPYPHHSEGLRHQAGCLTVLYAFYPARPLRIPRGNPQKPLHHPRWADQQRRRSDEFHRTSQRPGRYPQLLGLETRRAVPQQ</sequence>
<name>A0AAU7BDP0_9PSED</name>
<protein>
    <submittedName>
        <fullName evidence="2">Uncharacterized protein</fullName>
    </submittedName>
</protein>
<reference evidence="2" key="1">
    <citation type="journal article" date="2019" name="Microbiol. Resour. Announc.">
        <title>Draft Genome Sequences of Five Environmental Bacterial Isolates That Degrade Polyethylene Terephthalate Plastic.</title>
        <authorList>
            <person name="Leon-Zayas R."/>
            <person name="Roberts C."/>
            <person name="Vague M."/>
            <person name="Mellies J.L."/>
        </authorList>
    </citation>
    <scope>NUCLEOTIDE SEQUENCE</scope>
    <source>
        <strain evidence="2">13.2</strain>
    </source>
</reference>
<organism evidence="2">
    <name type="scientific">Pseudomonas sp. 13.2</name>
    <dbReference type="NCBI Taxonomy" id="3144665"/>
    <lineage>
        <taxon>Bacteria</taxon>
        <taxon>Pseudomonadati</taxon>
        <taxon>Pseudomonadota</taxon>
        <taxon>Gammaproteobacteria</taxon>
        <taxon>Pseudomonadales</taxon>
        <taxon>Pseudomonadaceae</taxon>
        <taxon>Pseudomonas</taxon>
    </lineage>
</organism>
<accession>A0AAU7BDP0</accession>
<feature type="compositionally biased region" description="Basic and acidic residues" evidence="1">
    <location>
        <begin position="13"/>
        <end position="29"/>
    </location>
</feature>
<feature type="region of interest" description="Disordered" evidence="1">
    <location>
        <begin position="48"/>
        <end position="100"/>
    </location>
</feature>
<proteinExistence type="predicted"/>
<feature type="region of interest" description="Disordered" evidence="1">
    <location>
        <begin position="1"/>
        <end position="29"/>
    </location>
</feature>
<gene>
    <name evidence="2" type="ORF">ABH853_18480</name>
</gene>
<dbReference type="AlphaFoldDB" id="A0AAU7BDP0"/>
<feature type="compositionally biased region" description="Basic and acidic residues" evidence="1">
    <location>
        <begin position="63"/>
        <end position="77"/>
    </location>
</feature>
<evidence type="ECO:0000256" key="1">
    <source>
        <dbReference type="SAM" id="MobiDB-lite"/>
    </source>
</evidence>
<dbReference type="EMBL" id="CP157179">
    <property type="protein sequence ID" value="XBG30629.1"/>
    <property type="molecule type" value="Genomic_DNA"/>
</dbReference>